<feature type="compositionally biased region" description="Basic and acidic residues" evidence="1">
    <location>
        <begin position="286"/>
        <end position="298"/>
    </location>
</feature>
<dbReference type="OrthoDB" id="8062037at2759"/>
<sequence>MCINCAVACENDDSDILLKRALRRVDIADAGLSRLRGKCQSQRKETNKSPHGVTITAARQNQLGGDSSMDLVSPPPDISPPPSCPTESSSSVDERKGKRRWEEDDETIARLHYRRSRDPRFAELECLVPQHAALYVSIFDPVDTPAFRPSPAKPLPNWMRLLSCQNQRNEGKEPCERTWSPSSVLDVHFPPAEAFVRPCTDDVGMRSAGAGMRRTDKLNNETTGHKDQSGSGSGNGVDIIRPRACPPLSFISPSPRVSPCPLITPSPSPPLHQNTSDESISSQFSERLKSDCDRDGGSHDNPTPLPDFAYPGNQFEIENEHGIPPLKIYKRPSVVADEPLRLSSSRPMPVRSYERLDPKAKGDGDGYRVVPSAFTIADTTTNGDWNESKDKKPNFVLLGNCKRKGKGKGKSVAWDKTVEGGEGDTSDESCGQMPAEMESERGNMQGVERVLGPECPPKRCSSLLPAQTNTVWHQARTPPAQSLEFFDLYHTGVGEDNEKVKGVGKEMRLLNPSLAVSGRRRAREVGGAKACPTCGNMSNY</sequence>
<feature type="compositionally biased region" description="Polar residues" evidence="1">
    <location>
        <begin position="271"/>
        <end position="285"/>
    </location>
</feature>
<feature type="region of interest" description="Disordered" evidence="1">
    <location>
        <begin position="408"/>
        <end position="433"/>
    </location>
</feature>
<protein>
    <submittedName>
        <fullName evidence="2">Uncharacterized protein</fullName>
    </submittedName>
</protein>
<dbReference type="AlphaFoldDB" id="A0A4Z0YIT1"/>
<keyword evidence="3" id="KW-1185">Reference proteome</keyword>
<proteinExistence type="predicted"/>
<dbReference type="Proteomes" id="UP000297716">
    <property type="component" value="Unassembled WGS sequence"/>
</dbReference>
<dbReference type="STRING" id="37992.A0A4Z0YIT1"/>
<feature type="compositionally biased region" description="Basic and acidic residues" evidence="1">
    <location>
        <begin position="92"/>
        <end position="102"/>
    </location>
</feature>
<feature type="compositionally biased region" description="Pro residues" evidence="1">
    <location>
        <begin position="73"/>
        <end position="84"/>
    </location>
</feature>
<accession>A0A4Z0YIT1</accession>
<feature type="compositionally biased region" description="Pro residues" evidence="1">
    <location>
        <begin position="259"/>
        <end position="270"/>
    </location>
</feature>
<evidence type="ECO:0000313" key="2">
    <source>
        <dbReference type="EMBL" id="TGJ83387.1"/>
    </source>
</evidence>
<evidence type="ECO:0000256" key="1">
    <source>
        <dbReference type="SAM" id="MobiDB-lite"/>
    </source>
</evidence>
<name>A0A4Z0YIT1_9PEZI</name>
<feature type="region of interest" description="Disordered" evidence="1">
    <location>
        <begin position="206"/>
        <end position="239"/>
    </location>
</feature>
<dbReference type="EMBL" id="SKBN01000095">
    <property type="protein sequence ID" value="TGJ83387.1"/>
    <property type="molecule type" value="Genomic_DNA"/>
</dbReference>
<reference evidence="2 3" key="1">
    <citation type="submission" date="2019-03" db="EMBL/GenBank/DDBJ databases">
        <title>Draft genome sequence of Xylaria hypoxylon DSM 108379, a ubiquitous saprotrophic-parasitic fungi on hardwood.</title>
        <authorList>
            <person name="Buettner E."/>
            <person name="Leonhardt S."/>
            <person name="Gebauer A.M."/>
            <person name="Liers C."/>
            <person name="Hofrichter M."/>
            <person name="Kellner H."/>
        </authorList>
    </citation>
    <scope>NUCLEOTIDE SEQUENCE [LARGE SCALE GENOMIC DNA]</scope>
    <source>
        <strain evidence="2 3">DSM 108379</strain>
    </source>
</reference>
<gene>
    <name evidence="2" type="ORF">E0Z10_g5357</name>
</gene>
<comment type="caution">
    <text evidence="2">The sequence shown here is derived from an EMBL/GenBank/DDBJ whole genome shotgun (WGS) entry which is preliminary data.</text>
</comment>
<feature type="compositionally biased region" description="Basic and acidic residues" evidence="1">
    <location>
        <begin position="213"/>
        <end position="228"/>
    </location>
</feature>
<feature type="region of interest" description="Disordered" evidence="1">
    <location>
        <begin position="259"/>
        <end position="304"/>
    </location>
</feature>
<organism evidence="2 3">
    <name type="scientific">Xylaria hypoxylon</name>
    <dbReference type="NCBI Taxonomy" id="37992"/>
    <lineage>
        <taxon>Eukaryota</taxon>
        <taxon>Fungi</taxon>
        <taxon>Dikarya</taxon>
        <taxon>Ascomycota</taxon>
        <taxon>Pezizomycotina</taxon>
        <taxon>Sordariomycetes</taxon>
        <taxon>Xylariomycetidae</taxon>
        <taxon>Xylariales</taxon>
        <taxon>Xylariaceae</taxon>
        <taxon>Xylaria</taxon>
    </lineage>
</organism>
<feature type="region of interest" description="Disordered" evidence="1">
    <location>
        <begin position="64"/>
        <end position="103"/>
    </location>
</feature>
<evidence type="ECO:0000313" key="3">
    <source>
        <dbReference type="Proteomes" id="UP000297716"/>
    </source>
</evidence>